<dbReference type="AlphaFoldDB" id="A0A6A6FIH6"/>
<reference evidence="2" key="1">
    <citation type="journal article" date="2020" name="Stud. Mycol.">
        <title>101 Dothideomycetes genomes: a test case for predicting lifestyles and emergence of pathogens.</title>
        <authorList>
            <person name="Haridas S."/>
            <person name="Albert R."/>
            <person name="Binder M."/>
            <person name="Bloem J."/>
            <person name="Labutti K."/>
            <person name="Salamov A."/>
            <person name="Andreopoulos B."/>
            <person name="Baker S."/>
            <person name="Barry K."/>
            <person name="Bills G."/>
            <person name="Bluhm B."/>
            <person name="Cannon C."/>
            <person name="Castanera R."/>
            <person name="Culley D."/>
            <person name="Daum C."/>
            <person name="Ezra D."/>
            <person name="Gonzalez J."/>
            <person name="Henrissat B."/>
            <person name="Kuo A."/>
            <person name="Liang C."/>
            <person name="Lipzen A."/>
            <person name="Lutzoni F."/>
            <person name="Magnuson J."/>
            <person name="Mondo S."/>
            <person name="Nolan M."/>
            <person name="Ohm R."/>
            <person name="Pangilinan J."/>
            <person name="Park H.-J."/>
            <person name="Ramirez L."/>
            <person name="Alfaro M."/>
            <person name="Sun H."/>
            <person name="Tritt A."/>
            <person name="Yoshinaga Y."/>
            <person name="Zwiers L.-H."/>
            <person name="Turgeon B."/>
            <person name="Goodwin S."/>
            <person name="Spatafora J."/>
            <person name="Crous P."/>
            <person name="Grigoriev I."/>
        </authorList>
    </citation>
    <scope>NUCLEOTIDE SEQUENCE</scope>
    <source>
        <strain evidence="2">SCOH1-5</strain>
    </source>
</reference>
<dbReference type="OrthoDB" id="10370443at2759"/>
<sequence>MAIPTQDKNSSSSSSDRKRGKQPAQSEPRRNTPGNEKKQAPTTLQQLLKQTGVKPSSEKDDEESNAGVKPGSEFEDIPLDDDPVQEREDPDYELIDHSDTSYNGEQHRSYNGHPDHARKYPKGFGKDGDRK</sequence>
<feature type="compositionally biased region" description="Polar residues" evidence="1">
    <location>
        <begin position="40"/>
        <end position="49"/>
    </location>
</feature>
<feature type="compositionally biased region" description="Basic and acidic residues" evidence="1">
    <location>
        <begin position="94"/>
        <end position="131"/>
    </location>
</feature>
<feature type="compositionally biased region" description="Basic and acidic residues" evidence="1">
    <location>
        <begin position="27"/>
        <end position="39"/>
    </location>
</feature>
<dbReference type="Proteomes" id="UP000799539">
    <property type="component" value="Unassembled WGS sequence"/>
</dbReference>
<protein>
    <submittedName>
        <fullName evidence="2">Uncharacterized protein</fullName>
    </submittedName>
</protein>
<feature type="region of interest" description="Disordered" evidence="1">
    <location>
        <begin position="1"/>
        <end position="131"/>
    </location>
</feature>
<evidence type="ECO:0000313" key="2">
    <source>
        <dbReference type="EMBL" id="KAF2213038.1"/>
    </source>
</evidence>
<dbReference type="EMBL" id="ML992671">
    <property type="protein sequence ID" value="KAF2213038.1"/>
    <property type="molecule type" value="Genomic_DNA"/>
</dbReference>
<name>A0A6A6FIH6_9PEZI</name>
<feature type="compositionally biased region" description="Acidic residues" evidence="1">
    <location>
        <begin position="73"/>
        <end position="93"/>
    </location>
</feature>
<evidence type="ECO:0000256" key="1">
    <source>
        <dbReference type="SAM" id="MobiDB-lite"/>
    </source>
</evidence>
<accession>A0A6A6FIH6</accession>
<proteinExistence type="predicted"/>
<gene>
    <name evidence="2" type="ORF">CERZMDRAFT_96711</name>
</gene>
<keyword evidence="3" id="KW-1185">Reference proteome</keyword>
<organism evidence="2 3">
    <name type="scientific">Cercospora zeae-maydis SCOH1-5</name>
    <dbReference type="NCBI Taxonomy" id="717836"/>
    <lineage>
        <taxon>Eukaryota</taxon>
        <taxon>Fungi</taxon>
        <taxon>Dikarya</taxon>
        <taxon>Ascomycota</taxon>
        <taxon>Pezizomycotina</taxon>
        <taxon>Dothideomycetes</taxon>
        <taxon>Dothideomycetidae</taxon>
        <taxon>Mycosphaerellales</taxon>
        <taxon>Mycosphaerellaceae</taxon>
        <taxon>Cercospora</taxon>
    </lineage>
</organism>
<evidence type="ECO:0000313" key="3">
    <source>
        <dbReference type="Proteomes" id="UP000799539"/>
    </source>
</evidence>